<dbReference type="Proteomes" id="UP000801492">
    <property type="component" value="Unassembled WGS sequence"/>
</dbReference>
<keyword evidence="3" id="KW-1185">Reference proteome</keyword>
<accession>A0A8K0DC45</accession>
<dbReference type="GO" id="GO:0005634">
    <property type="term" value="C:nucleus"/>
    <property type="evidence" value="ECO:0007669"/>
    <property type="project" value="TreeGrafter"/>
</dbReference>
<gene>
    <name evidence="2" type="ORF">ILUMI_04655</name>
</gene>
<dbReference type="GO" id="GO:0003677">
    <property type="term" value="F:DNA binding"/>
    <property type="evidence" value="ECO:0007669"/>
    <property type="project" value="TreeGrafter"/>
</dbReference>
<protein>
    <recommendedName>
        <fullName evidence="1">DDE-1 domain-containing protein</fullName>
    </recommendedName>
</protein>
<dbReference type="PANTHER" id="PTHR19303">
    <property type="entry name" value="TRANSPOSON"/>
    <property type="match status" value="1"/>
</dbReference>
<feature type="domain" description="DDE-1" evidence="1">
    <location>
        <begin position="1"/>
        <end position="115"/>
    </location>
</feature>
<name>A0A8K0DC45_IGNLU</name>
<organism evidence="2 3">
    <name type="scientific">Ignelater luminosus</name>
    <name type="common">Cucubano</name>
    <name type="synonym">Pyrophorus luminosus</name>
    <dbReference type="NCBI Taxonomy" id="2038154"/>
    <lineage>
        <taxon>Eukaryota</taxon>
        <taxon>Metazoa</taxon>
        <taxon>Ecdysozoa</taxon>
        <taxon>Arthropoda</taxon>
        <taxon>Hexapoda</taxon>
        <taxon>Insecta</taxon>
        <taxon>Pterygota</taxon>
        <taxon>Neoptera</taxon>
        <taxon>Endopterygota</taxon>
        <taxon>Coleoptera</taxon>
        <taxon>Polyphaga</taxon>
        <taxon>Elateriformia</taxon>
        <taxon>Elateroidea</taxon>
        <taxon>Elateridae</taxon>
        <taxon>Agrypninae</taxon>
        <taxon>Pyrophorini</taxon>
        <taxon>Ignelater</taxon>
    </lineage>
</organism>
<dbReference type="InterPro" id="IPR050863">
    <property type="entry name" value="CenT-Element_Derived"/>
</dbReference>
<dbReference type="EMBL" id="VTPC01001564">
    <property type="protein sequence ID" value="KAF2901534.1"/>
    <property type="molecule type" value="Genomic_DNA"/>
</dbReference>
<dbReference type="Pfam" id="PF03184">
    <property type="entry name" value="DDE_1"/>
    <property type="match status" value="1"/>
</dbReference>
<dbReference type="AlphaFoldDB" id="A0A8K0DC45"/>
<proteinExistence type="predicted"/>
<comment type="caution">
    <text evidence="2">The sequence shown here is derived from an EMBL/GenBank/DDBJ whole genome shotgun (WGS) entry which is preliminary data.</text>
</comment>
<evidence type="ECO:0000259" key="1">
    <source>
        <dbReference type="Pfam" id="PF03184"/>
    </source>
</evidence>
<sequence>MEEFLCDFNDRMKTQKRWIILFLDNAACHPKVELLNIKTVFLPPNTTAVTQPLDQGIIQNMKCDYHKYLLCCLIHNYNNITSVAEATRTVTVLDAIMWISKAVNDILPSTIQNCFAKSGLLHERRSWMKMKCPKTEEECVIKTYDTVKSLKNVEPA</sequence>
<dbReference type="InterPro" id="IPR004875">
    <property type="entry name" value="DDE_SF_endonuclease_dom"/>
</dbReference>
<dbReference type="OrthoDB" id="6778658at2759"/>
<evidence type="ECO:0000313" key="2">
    <source>
        <dbReference type="EMBL" id="KAF2901534.1"/>
    </source>
</evidence>
<evidence type="ECO:0000313" key="3">
    <source>
        <dbReference type="Proteomes" id="UP000801492"/>
    </source>
</evidence>
<dbReference type="PANTHER" id="PTHR19303:SF73">
    <property type="entry name" value="PROTEIN PDC2"/>
    <property type="match status" value="1"/>
</dbReference>
<reference evidence="2" key="1">
    <citation type="submission" date="2019-08" db="EMBL/GenBank/DDBJ databases">
        <title>The genome of the North American firefly Photinus pyralis.</title>
        <authorList>
            <consortium name="Photinus pyralis genome working group"/>
            <person name="Fallon T.R."/>
            <person name="Sander Lower S.E."/>
            <person name="Weng J.-K."/>
        </authorList>
    </citation>
    <scope>NUCLEOTIDE SEQUENCE</scope>
    <source>
        <strain evidence="2">TRF0915ILg1</strain>
        <tissue evidence="2">Whole body</tissue>
    </source>
</reference>